<name>I1DV48_9GAMM</name>
<organism evidence="1 2">
    <name type="scientific">Rheinheimera nanhaiensis E407-8</name>
    <dbReference type="NCBI Taxonomy" id="562729"/>
    <lineage>
        <taxon>Bacteria</taxon>
        <taxon>Pseudomonadati</taxon>
        <taxon>Pseudomonadota</taxon>
        <taxon>Gammaproteobacteria</taxon>
        <taxon>Chromatiales</taxon>
        <taxon>Chromatiaceae</taxon>
        <taxon>Rheinheimera</taxon>
    </lineage>
</organism>
<gene>
    <name evidence="1" type="ORF">RNAN_0896</name>
</gene>
<dbReference type="AlphaFoldDB" id="I1DV48"/>
<protein>
    <submittedName>
        <fullName evidence="1">Uncharacterized protein</fullName>
    </submittedName>
</protein>
<sequence length="41" mass="4562">MFLLVCWQFAVFFTALSKATRGFKPLTVINPVWLTALGIGC</sequence>
<keyword evidence="2" id="KW-1185">Reference proteome</keyword>
<comment type="caution">
    <text evidence="1">The sequence shown here is derived from an EMBL/GenBank/DDBJ whole genome shotgun (WGS) entry which is preliminary data.</text>
</comment>
<accession>I1DV48</accession>
<reference evidence="1 2" key="1">
    <citation type="journal article" date="2012" name="J. Bacteriol.">
        <title>Genome Sequence of the Protease-Producing Bacterium Rheinheimera nanhaiensis E407-8T, Isolated from Deep-Sea Sediment of the South China Sea.</title>
        <authorList>
            <person name="Zhang X.-Y."/>
            <person name="Zhang Y.-J."/>
            <person name="Qin Q.-L."/>
            <person name="Xie B.-B."/>
            <person name="Chen X.-L."/>
            <person name="Zhou B.-C."/>
            <person name="Zhang Y.-Z."/>
        </authorList>
    </citation>
    <scope>NUCLEOTIDE SEQUENCE [LARGE SCALE GENOMIC DNA]</scope>
    <source>
        <strain evidence="1 2">E407-8</strain>
    </source>
</reference>
<evidence type="ECO:0000313" key="1">
    <source>
        <dbReference type="EMBL" id="GAB57926.1"/>
    </source>
</evidence>
<proteinExistence type="predicted"/>
<dbReference type="EMBL" id="BAFK01000004">
    <property type="protein sequence ID" value="GAB57926.1"/>
    <property type="molecule type" value="Genomic_DNA"/>
</dbReference>
<evidence type="ECO:0000313" key="2">
    <source>
        <dbReference type="Proteomes" id="UP000004374"/>
    </source>
</evidence>
<dbReference type="Proteomes" id="UP000004374">
    <property type="component" value="Unassembled WGS sequence"/>
</dbReference>